<name>A0A8T2IHG6_9PIPI</name>
<accession>A0A8T2IHG6</accession>
<sequence>MAETQGSSCVRVDLSSLSTAVSEPMHLLPCEIERRGATNVKQYFTPAIKERKEGKEVSFRGRALMGQEVSVPNGYMGIVLREDHKPATEEEDRCFTVRTTFNSFTQWNLETPPSEDDVLMMSLIWPKIATAVLDCYLP</sequence>
<dbReference type="Gene3D" id="2.40.128.680">
    <property type="match status" value="1"/>
</dbReference>
<dbReference type="AlphaFoldDB" id="A0A8T2IHG6"/>
<dbReference type="InterPro" id="IPR052863">
    <property type="entry name" value="RNase_H2_subunit_C"/>
</dbReference>
<dbReference type="InterPro" id="IPR013924">
    <property type="entry name" value="RNase_H2_suC"/>
</dbReference>
<dbReference type="Pfam" id="PF08615">
    <property type="entry name" value="RNase_H2_suC"/>
    <property type="match status" value="1"/>
</dbReference>
<evidence type="ECO:0000313" key="1">
    <source>
        <dbReference type="EMBL" id="KAG8430011.1"/>
    </source>
</evidence>
<dbReference type="GO" id="GO:0032299">
    <property type="term" value="C:ribonuclease H2 complex"/>
    <property type="evidence" value="ECO:0007669"/>
    <property type="project" value="InterPro"/>
</dbReference>
<dbReference type="GO" id="GO:0006401">
    <property type="term" value="P:RNA catabolic process"/>
    <property type="evidence" value="ECO:0007669"/>
    <property type="project" value="InterPro"/>
</dbReference>
<comment type="caution">
    <text evidence="1">The sequence shown here is derived from an EMBL/GenBank/DDBJ whole genome shotgun (WGS) entry which is preliminary data.</text>
</comment>
<keyword evidence="2" id="KW-1185">Reference proteome</keyword>
<gene>
    <name evidence="1" type="ORF">GDO86_018639</name>
</gene>
<evidence type="ECO:0000313" key="2">
    <source>
        <dbReference type="Proteomes" id="UP000812440"/>
    </source>
</evidence>
<dbReference type="PANTHER" id="PTHR47063">
    <property type="entry name" value="RIBONUCLEASE H2 SUBUNIT C"/>
    <property type="match status" value="1"/>
</dbReference>
<dbReference type="OrthoDB" id="6222486at2759"/>
<protein>
    <submittedName>
        <fullName evidence="1">Uncharacterized protein</fullName>
    </submittedName>
</protein>
<dbReference type="EMBL" id="JAACNH010001766">
    <property type="protein sequence ID" value="KAG8430010.1"/>
    <property type="molecule type" value="Genomic_DNA"/>
</dbReference>
<dbReference type="CDD" id="cd09271">
    <property type="entry name" value="RNase_H2-C"/>
    <property type="match status" value="1"/>
</dbReference>
<proteinExistence type="predicted"/>
<reference evidence="1" key="1">
    <citation type="thesis" date="2020" institute="ProQuest LLC" country="789 East Eisenhower Parkway, Ann Arbor, MI, USA">
        <title>Comparative Genomics and Chromosome Evolution.</title>
        <authorList>
            <person name="Mudd A.B."/>
        </authorList>
    </citation>
    <scope>NUCLEOTIDE SEQUENCE</scope>
    <source>
        <strain evidence="1">Female2</strain>
        <tissue evidence="1">Blood</tissue>
    </source>
</reference>
<dbReference type="PANTHER" id="PTHR47063:SF1">
    <property type="entry name" value="RIBONUCLEASE H2 SUBUNIT C"/>
    <property type="match status" value="1"/>
</dbReference>
<dbReference type="Proteomes" id="UP000812440">
    <property type="component" value="Unassembled WGS sequence"/>
</dbReference>
<organism evidence="1 2">
    <name type="scientific">Hymenochirus boettgeri</name>
    <name type="common">Congo dwarf clawed frog</name>
    <dbReference type="NCBI Taxonomy" id="247094"/>
    <lineage>
        <taxon>Eukaryota</taxon>
        <taxon>Metazoa</taxon>
        <taxon>Chordata</taxon>
        <taxon>Craniata</taxon>
        <taxon>Vertebrata</taxon>
        <taxon>Euteleostomi</taxon>
        <taxon>Amphibia</taxon>
        <taxon>Batrachia</taxon>
        <taxon>Anura</taxon>
        <taxon>Pipoidea</taxon>
        <taxon>Pipidae</taxon>
        <taxon>Pipinae</taxon>
        <taxon>Hymenochirus</taxon>
    </lineage>
</organism>
<dbReference type="EMBL" id="JAACNH010001766">
    <property type="protein sequence ID" value="KAG8430011.1"/>
    <property type="molecule type" value="Genomic_DNA"/>
</dbReference>